<gene>
    <name evidence="1" type="ORF">H480_02154</name>
</gene>
<sequence>MLSRSSEVISFARAFLEPLAVYTLLSEKITLVDLAFDARVNEVYTLAEAAYQVHLNDYKIAAIPPALTYGPVVMGWREKRVAESATYWWQGLTRGRLDPAIETCIHRDAGRLTTVAEFENRYLELFEAPQDSRSKSLGLFCNPLYNFRPEDRPVFWRMLMCQLLIYRRISARSRLPEGIKVSHRFSFDMRDIDTIQRAGEIKDDLLESSLNVALQYSSGLLGGK</sequence>
<dbReference type="AlphaFoldDB" id="R1GG19"/>
<evidence type="ECO:0000313" key="2">
    <source>
        <dbReference type="Proteomes" id="UP000014139"/>
    </source>
</evidence>
<reference evidence="1 2" key="1">
    <citation type="submission" date="2013-02" db="EMBL/GenBank/DDBJ databases">
        <title>Draft genome sequence of Amycolatopsis vancoresmycina strain DSM 44592T.</title>
        <authorList>
            <person name="Kumar S."/>
            <person name="Kaur N."/>
            <person name="Kaur C."/>
            <person name="Raghava G.P.S."/>
            <person name="Mayilraj S."/>
        </authorList>
    </citation>
    <scope>NUCLEOTIDE SEQUENCE [LARGE SCALE GENOMIC DNA]</scope>
    <source>
        <strain evidence="1 2">DSM 44592</strain>
    </source>
</reference>
<evidence type="ECO:0000313" key="1">
    <source>
        <dbReference type="EMBL" id="EOD70227.1"/>
    </source>
</evidence>
<keyword evidence="2" id="KW-1185">Reference proteome</keyword>
<protein>
    <submittedName>
        <fullName evidence="1">Uncharacterized protein</fullName>
    </submittedName>
</protein>
<organism evidence="1 2">
    <name type="scientific">Amycolatopsis vancoresmycina DSM 44592</name>
    <dbReference type="NCBI Taxonomy" id="1292037"/>
    <lineage>
        <taxon>Bacteria</taxon>
        <taxon>Bacillati</taxon>
        <taxon>Actinomycetota</taxon>
        <taxon>Actinomycetes</taxon>
        <taxon>Pseudonocardiales</taxon>
        <taxon>Pseudonocardiaceae</taxon>
        <taxon>Amycolatopsis</taxon>
    </lineage>
</organism>
<dbReference type="Proteomes" id="UP000014139">
    <property type="component" value="Unassembled WGS sequence"/>
</dbReference>
<comment type="caution">
    <text evidence="1">The sequence shown here is derived from an EMBL/GenBank/DDBJ whole genome shotgun (WGS) entry which is preliminary data.</text>
</comment>
<name>R1GG19_9PSEU</name>
<accession>R1GG19</accession>
<proteinExistence type="predicted"/>
<dbReference type="EMBL" id="AOUO01000022">
    <property type="protein sequence ID" value="EOD70227.1"/>
    <property type="molecule type" value="Genomic_DNA"/>
</dbReference>